<dbReference type="Proteomes" id="UP001596074">
    <property type="component" value="Unassembled WGS sequence"/>
</dbReference>
<dbReference type="RefSeq" id="WP_378281266.1">
    <property type="nucleotide sequence ID" value="NZ_JBHSON010000009.1"/>
</dbReference>
<dbReference type="EMBL" id="JBHSON010000009">
    <property type="protein sequence ID" value="MFC5745642.1"/>
    <property type="molecule type" value="Genomic_DNA"/>
</dbReference>
<evidence type="ECO:0000259" key="2">
    <source>
        <dbReference type="Pfam" id="PF07811"/>
    </source>
</evidence>
<comment type="caution">
    <text evidence="3">The sequence shown here is derived from an EMBL/GenBank/DDBJ whole genome shotgun (WGS) entry which is preliminary data.</text>
</comment>
<organism evidence="3 4">
    <name type="scientific">Actinomadura rugatobispora</name>
    <dbReference type="NCBI Taxonomy" id="1994"/>
    <lineage>
        <taxon>Bacteria</taxon>
        <taxon>Bacillati</taxon>
        <taxon>Actinomycetota</taxon>
        <taxon>Actinomycetes</taxon>
        <taxon>Streptosporangiales</taxon>
        <taxon>Thermomonosporaceae</taxon>
        <taxon>Actinomadura</taxon>
    </lineage>
</organism>
<feature type="transmembrane region" description="Helical" evidence="1">
    <location>
        <begin position="6"/>
        <end position="24"/>
    </location>
</feature>
<name>A0ABW0ZSI6_9ACTN</name>
<keyword evidence="1" id="KW-0812">Transmembrane</keyword>
<dbReference type="InterPro" id="IPR012495">
    <property type="entry name" value="TadE-like_dom"/>
</dbReference>
<protein>
    <submittedName>
        <fullName evidence="3">TadE/TadG family type IV pilus assembly protein</fullName>
    </submittedName>
</protein>
<keyword evidence="1" id="KW-1133">Transmembrane helix</keyword>
<keyword evidence="4" id="KW-1185">Reference proteome</keyword>
<evidence type="ECO:0000313" key="3">
    <source>
        <dbReference type="EMBL" id="MFC5745642.1"/>
    </source>
</evidence>
<accession>A0ABW0ZSI6</accession>
<reference evidence="4" key="1">
    <citation type="journal article" date="2019" name="Int. J. Syst. Evol. Microbiol.">
        <title>The Global Catalogue of Microorganisms (GCM) 10K type strain sequencing project: providing services to taxonomists for standard genome sequencing and annotation.</title>
        <authorList>
            <consortium name="The Broad Institute Genomics Platform"/>
            <consortium name="The Broad Institute Genome Sequencing Center for Infectious Disease"/>
            <person name="Wu L."/>
            <person name="Ma J."/>
        </authorList>
    </citation>
    <scope>NUCLEOTIDE SEQUENCE [LARGE SCALE GENOMIC DNA]</scope>
    <source>
        <strain evidence="4">KCTC 42087</strain>
    </source>
</reference>
<evidence type="ECO:0000313" key="4">
    <source>
        <dbReference type="Proteomes" id="UP001596074"/>
    </source>
</evidence>
<keyword evidence="1" id="KW-0472">Membrane</keyword>
<proteinExistence type="predicted"/>
<evidence type="ECO:0000256" key="1">
    <source>
        <dbReference type="SAM" id="Phobius"/>
    </source>
</evidence>
<gene>
    <name evidence="3" type="ORF">ACFPZN_08495</name>
</gene>
<sequence length="112" mass="12274">MAVEFAGIAPFALFVIFLVFQAYISSTTVERVENAARTGAREAGQRYAPDLCRERARAAMPGWLNTYSIEGGPTSVDGDDGVYCRVRAKLPLLWKGIPLDYTVTRTVTMPLG</sequence>
<dbReference type="Pfam" id="PF07811">
    <property type="entry name" value="TadE"/>
    <property type="match status" value="1"/>
</dbReference>
<feature type="domain" description="TadE-like" evidence="2">
    <location>
        <begin position="2"/>
        <end position="41"/>
    </location>
</feature>